<dbReference type="AlphaFoldDB" id="A0AAD5YCB8"/>
<feature type="compositionally biased region" description="Basic and acidic residues" evidence="1">
    <location>
        <begin position="88"/>
        <end position="100"/>
    </location>
</feature>
<dbReference type="Proteomes" id="UP001212997">
    <property type="component" value="Unassembled WGS sequence"/>
</dbReference>
<sequence>MAQREEAKSIEIHTIRVPVDLADLESALVPETSMNQVDVPEDGYSSLPSDATAFRTSGTTLLPDVTHALLKTVNPCQYRKTPPTAHRKPYDRPPKGDPNHRTRVAGPTDYKVSSQASIKFSKPMVIPLANADASDLKASEGAYQSKSIKTVTDTTVLTVEECYRRRYLEVGWNGRDTVVLVDIHKRILAVLVGRPDDPGWENTLKEATKAMREALEKLVFPCDKCQGLPHDKRCKDCKKGRGDYQAISTFTHSLPPVSEISPLKTSIHFLSTLHTNLYASRGFTELLPYLGDPQPQLRRPDLGAGFQPHNFGGSFTREWIGGPWHAQTRPQKSSHSD</sequence>
<accession>A0AAD5YCB8</accession>
<comment type="caution">
    <text evidence="2">The sequence shown here is derived from an EMBL/GenBank/DDBJ whole genome shotgun (WGS) entry which is preliminary data.</text>
</comment>
<evidence type="ECO:0000256" key="1">
    <source>
        <dbReference type="SAM" id="MobiDB-lite"/>
    </source>
</evidence>
<feature type="region of interest" description="Disordered" evidence="1">
    <location>
        <begin position="77"/>
        <end position="108"/>
    </location>
</feature>
<gene>
    <name evidence="2" type="ORF">NLI96_g7122</name>
</gene>
<dbReference type="EMBL" id="JANAWD010000283">
    <property type="protein sequence ID" value="KAJ3482212.1"/>
    <property type="molecule type" value="Genomic_DNA"/>
</dbReference>
<protein>
    <submittedName>
        <fullName evidence="2">Uncharacterized protein</fullName>
    </submittedName>
</protein>
<organism evidence="2 3">
    <name type="scientific">Meripilus lineatus</name>
    <dbReference type="NCBI Taxonomy" id="2056292"/>
    <lineage>
        <taxon>Eukaryota</taxon>
        <taxon>Fungi</taxon>
        <taxon>Dikarya</taxon>
        <taxon>Basidiomycota</taxon>
        <taxon>Agaricomycotina</taxon>
        <taxon>Agaricomycetes</taxon>
        <taxon>Polyporales</taxon>
        <taxon>Meripilaceae</taxon>
        <taxon>Meripilus</taxon>
    </lineage>
</organism>
<keyword evidence="3" id="KW-1185">Reference proteome</keyword>
<name>A0AAD5YCB8_9APHY</name>
<proteinExistence type="predicted"/>
<evidence type="ECO:0000313" key="3">
    <source>
        <dbReference type="Proteomes" id="UP001212997"/>
    </source>
</evidence>
<reference evidence="2" key="1">
    <citation type="submission" date="2022-07" db="EMBL/GenBank/DDBJ databases">
        <title>Genome Sequence of Physisporinus lineatus.</title>
        <authorList>
            <person name="Buettner E."/>
        </authorList>
    </citation>
    <scope>NUCLEOTIDE SEQUENCE</scope>
    <source>
        <strain evidence="2">VT162</strain>
    </source>
</reference>
<evidence type="ECO:0000313" key="2">
    <source>
        <dbReference type="EMBL" id="KAJ3482212.1"/>
    </source>
</evidence>